<dbReference type="PANTHER" id="PTHR48111">
    <property type="entry name" value="REGULATOR OF RPOS"/>
    <property type="match status" value="1"/>
</dbReference>
<dbReference type="GO" id="GO:0000156">
    <property type="term" value="F:phosphorelay response regulator activity"/>
    <property type="evidence" value="ECO:0007669"/>
    <property type="project" value="TreeGrafter"/>
</dbReference>
<dbReference type="Gene3D" id="1.10.10.10">
    <property type="entry name" value="Winged helix-like DNA-binding domain superfamily/Winged helix DNA-binding domain"/>
    <property type="match status" value="1"/>
</dbReference>
<gene>
    <name evidence="10" type="ORF">H4O11_02845</name>
</gene>
<dbReference type="SMART" id="SM00448">
    <property type="entry name" value="REC"/>
    <property type="match status" value="1"/>
</dbReference>
<dbReference type="InterPro" id="IPR001789">
    <property type="entry name" value="Sig_transdc_resp-reg_receiver"/>
</dbReference>
<evidence type="ECO:0000256" key="7">
    <source>
        <dbReference type="PROSITE-ProRule" id="PRU01091"/>
    </source>
</evidence>
<proteinExistence type="predicted"/>
<dbReference type="Pfam" id="PF00072">
    <property type="entry name" value="Response_reg"/>
    <property type="match status" value="1"/>
</dbReference>
<keyword evidence="3" id="KW-0805">Transcription regulation</keyword>
<evidence type="ECO:0000313" key="10">
    <source>
        <dbReference type="EMBL" id="MBA8680742.1"/>
    </source>
</evidence>
<keyword evidence="11" id="KW-1185">Reference proteome</keyword>
<evidence type="ECO:0000259" key="9">
    <source>
        <dbReference type="PROSITE" id="PS51755"/>
    </source>
</evidence>
<comment type="caution">
    <text evidence="10">The sequence shown here is derived from an EMBL/GenBank/DDBJ whole genome shotgun (WGS) entry which is preliminary data.</text>
</comment>
<dbReference type="GO" id="GO:0006355">
    <property type="term" value="P:regulation of DNA-templated transcription"/>
    <property type="evidence" value="ECO:0007669"/>
    <property type="project" value="InterPro"/>
</dbReference>
<dbReference type="AlphaFoldDB" id="A0A7W3FK70"/>
<organism evidence="10 11">
    <name type="scientific">Stenotrophomonas tumulicola</name>
    <dbReference type="NCBI Taxonomy" id="1685415"/>
    <lineage>
        <taxon>Bacteria</taxon>
        <taxon>Pseudomonadati</taxon>
        <taxon>Pseudomonadota</taxon>
        <taxon>Gammaproteobacteria</taxon>
        <taxon>Lysobacterales</taxon>
        <taxon>Lysobacteraceae</taxon>
        <taxon>Stenotrophomonas</taxon>
    </lineage>
</organism>
<feature type="modified residue" description="4-aspartylphosphate" evidence="6">
    <location>
        <position position="58"/>
    </location>
</feature>
<feature type="DNA-binding region" description="OmpR/PhoB-type" evidence="7">
    <location>
        <begin position="134"/>
        <end position="231"/>
    </location>
</feature>
<feature type="domain" description="Response regulatory" evidence="8">
    <location>
        <begin position="9"/>
        <end position="124"/>
    </location>
</feature>
<dbReference type="InterPro" id="IPR039420">
    <property type="entry name" value="WalR-like"/>
</dbReference>
<protein>
    <submittedName>
        <fullName evidence="10">Response regulator transcription factor</fullName>
    </submittedName>
</protein>
<dbReference type="Gene3D" id="3.40.50.2300">
    <property type="match status" value="1"/>
</dbReference>
<evidence type="ECO:0000256" key="1">
    <source>
        <dbReference type="ARBA" id="ARBA00022553"/>
    </source>
</evidence>
<keyword evidence="5" id="KW-0804">Transcription</keyword>
<dbReference type="SUPFAM" id="SSF52172">
    <property type="entry name" value="CheY-like"/>
    <property type="match status" value="1"/>
</dbReference>
<accession>A0A7W3FK70</accession>
<dbReference type="InterPro" id="IPR001867">
    <property type="entry name" value="OmpR/PhoB-type_DNA-bd"/>
</dbReference>
<dbReference type="PROSITE" id="PS51755">
    <property type="entry name" value="OMPR_PHOB"/>
    <property type="match status" value="1"/>
</dbReference>
<dbReference type="InterPro" id="IPR036388">
    <property type="entry name" value="WH-like_DNA-bd_sf"/>
</dbReference>
<sequence>MSRESQPLSILIIEDNAQLAANLYDYLEGCGHSLDAAPDGLSGLHLASSKDYDAIVLDWNLPRLDGLTVLRRLRGEAKKRVPVIMLTARDQLTDKIDGFESGLDDYLVKPIALPEIEVRLRSLVARLKQSAAPQNVLSVGDLQFHVGTMVVQRAGRDIVLTRTGRRLLELLMRESPQVVTRERLGRAAWGDSVPGTDLLRSHMHVLRRAIQQGEEKTLLHTVPGSGYRLCDLG</sequence>
<evidence type="ECO:0000256" key="5">
    <source>
        <dbReference type="ARBA" id="ARBA00023163"/>
    </source>
</evidence>
<dbReference type="Proteomes" id="UP000547058">
    <property type="component" value="Unassembled WGS sequence"/>
</dbReference>
<feature type="domain" description="OmpR/PhoB-type" evidence="9">
    <location>
        <begin position="134"/>
        <end position="231"/>
    </location>
</feature>
<dbReference type="GO" id="GO:0032993">
    <property type="term" value="C:protein-DNA complex"/>
    <property type="evidence" value="ECO:0007669"/>
    <property type="project" value="TreeGrafter"/>
</dbReference>
<dbReference type="Pfam" id="PF00486">
    <property type="entry name" value="Trans_reg_C"/>
    <property type="match status" value="1"/>
</dbReference>
<dbReference type="GO" id="GO:0005829">
    <property type="term" value="C:cytosol"/>
    <property type="evidence" value="ECO:0007669"/>
    <property type="project" value="TreeGrafter"/>
</dbReference>
<evidence type="ECO:0000256" key="3">
    <source>
        <dbReference type="ARBA" id="ARBA00023015"/>
    </source>
</evidence>
<dbReference type="InterPro" id="IPR011006">
    <property type="entry name" value="CheY-like_superfamily"/>
</dbReference>
<evidence type="ECO:0000313" key="11">
    <source>
        <dbReference type="Proteomes" id="UP000547058"/>
    </source>
</evidence>
<name>A0A7W3FK70_9GAMM</name>
<dbReference type="CDD" id="cd00383">
    <property type="entry name" value="trans_reg_C"/>
    <property type="match status" value="1"/>
</dbReference>
<keyword evidence="4 7" id="KW-0238">DNA-binding</keyword>
<keyword evidence="2" id="KW-0902">Two-component regulatory system</keyword>
<evidence type="ECO:0000256" key="4">
    <source>
        <dbReference type="ARBA" id="ARBA00023125"/>
    </source>
</evidence>
<evidence type="ECO:0000259" key="8">
    <source>
        <dbReference type="PROSITE" id="PS50110"/>
    </source>
</evidence>
<dbReference type="EMBL" id="JACGXS010000001">
    <property type="protein sequence ID" value="MBA8680742.1"/>
    <property type="molecule type" value="Genomic_DNA"/>
</dbReference>
<dbReference type="RefSeq" id="WP_182337910.1">
    <property type="nucleotide sequence ID" value="NZ_JACGXS010000001.1"/>
</dbReference>
<dbReference type="PROSITE" id="PS50110">
    <property type="entry name" value="RESPONSE_REGULATORY"/>
    <property type="match status" value="1"/>
</dbReference>
<dbReference type="GO" id="GO:0000976">
    <property type="term" value="F:transcription cis-regulatory region binding"/>
    <property type="evidence" value="ECO:0007669"/>
    <property type="project" value="TreeGrafter"/>
</dbReference>
<dbReference type="PANTHER" id="PTHR48111:SF22">
    <property type="entry name" value="REGULATOR OF RPOS"/>
    <property type="match status" value="1"/>
</dbReference>
<dbReference type="SMART" id="SM00862">
    <property type="entry name" value="Trans_reg_C"/>
    <property type="match status" value="1"/>
</dbReference>
<reference evidence="10 11" key="1">
    <citation type="submission" date="2020-08" db="EMBL/GenBank/DDBJ databases">
        <title>Stenotrophomonas tumulicola JCM 30961.</title>
        <authorList>
            <person name="Deng Y."/>
        </authorList>
    </citation>
    <scope>NUCLEOTIDE SEQUENCE [LARGE SCALE GENOMIC DNA]</scope>
    <source>
        <strain evidence="10 11">JCM 30961</strain>
    </source>
</reference>
<keyword evidence="1 6" id="KW-0597">Phosphoprotein</keyword>
<evidence type="ECO:0000256" key="6">
    <source>
        <dbReference type="PROSITE-ProRule" id="PRU00169"/>
    </source>
</evidence>
<evidence type="ECO:0000256" key="2">
    <source>
        <dbReference type="ARBA" id="ARBA00023012"/>
    </source>
</evidence>